<dbReference type="InterPro" id="IPR013656">
    <property type="entry name" value="PAS_4"/>
</dbReference>
<dbReference type="GO" id="GO:0005524">
    <property type="term" value="F:ATP binding"/>
    <property type="evidence" value="ECO:0007669"/>
    <property type="project" value="UniProtKB-KW"/>
</dbReference>
<dbReference type="Pfam" id="PF08448">
    <property type="entry name" value="PAS_4"/>
    <property type="match status" value="1"/>
</dbReference>
<protein>
    <recommendedName>
        <fullName evidence="3">Sigma-54 factor interaction domain-containing protein</fullName>
    </recommendedName>
</protein>
<dbReference type="InterPro" id="IPR002078">
    <property type="entry name" value="Sigma_54_int"/>
</dbReference>
<evidence type="ECO:0000313" key="4">
    <source>
        <dbReference type="EMBL" id="EPD97541.1"/>
    </source>
</evidence>
<gene>
    <name evidence="4" type="ORF">HMPREF1476_02378</name>
</gene>
<evidence type="ECO:0000256" key="1">
    <source>
        <dbReference type="ARBA" id="ARBA00022741"/>
    </source>
</evidence>
<dbReference type="PANTHER" id="PTHR32071:SF100">
    <property type="entry name" value="RESPONSE REGULATOR PROTEIN PILR"/>
    <property type="match status" value="1"/>
</dbReference>
<dbReference type="Pfam" id="PF00158">
    <property type="entry name" value="Sigma54_activat"/>
    <property type="match status" value="1"/>
</dbReference>
<dbReference type="EMBL" id="ATCF01000038">
    <property type="protein sequence ID" value="EPD97541.1"/>
    <property type="molecule type" value="Genomic_DNA"/>
</dbReference>
<dbReference type="InterPro" id="IPR003593">
    <property type="entry name" value="AAA+_ATPase"/>
</dbReference>
<dbReference type="HOGENOM" id="CLU_000445_8_10_4"/>
<evidence type="ECO:0000259" key="3">
    <source>
        <dbReference type="PROSITE" id="PS50045"/>
    </source>
</evidence>
<dbReference type="InterPro" id="IPR035965">
    <property type="entry name" value="PAS-like_dom_sf"/>
</dbReference>
<dbReference type="PANTHER" id="PTHR32071">
    <property type="entry name" value="TRANSCRIPTIONAL REGULATORY PROTEIN"/>
    <property type="match status" value="1"/>
</dbReference>
<dbReference type="eggNOG" id="COG3829">
    <property type="taxonomic scope" value="Bacteria"/>
</dbReference>
<proteinExistence type="predicted"/>
<dbReference type="SUPFAM" id="SSF55785">
    <property type="entry name" value="PYP-like sensor domain (PAS domain)"/>
    <property type="match status" value="1"/>
</dbReference>
<dbReference type="Gene3D" id="1.10.8.60">
    <property type="match status" value="1"/>
</dbReference>
<dbReference type="RefSeq" id="WP_016475343.1">
    <property type="nucleotide sequence ID" value="NZ_KE150482.1"/>
</dbReference>
<dbReference type="AlphaFoldDB" id="S3BAJ3"/>
<dbReference type="CDD" id="cd00009">
    <property type="entry name" value="AAA"/>
    <property type="match status" value="1"/>
</dbReference>
<dbReference type="Proteomes" id="UP000014400">
    <property type="component" value="Unassembled WGS sequence"/>
</dbReference>
<keyword evidence="2" id="KW-0067">ATP-binding</keyword>
<name>S3BAJ3_9BURK</name>
<dbReference type="PATRIC" id="fig|1203554.3.peg.2458"/>
<dbReference type="Pfam" id="PF25601">
    <property type="entry name" value="AAA_lid_14"/>
    <property type="match status" value="1"/>
</dbReference>
<evidence type="ECO:0000256" key="2">
    <source>
        <dbReference type="ARBA" id="ARBA00022840"/>
    </source>
</evidence>
<accession>S3BAJ3</accession>
<evidence type="ECO:0000313" key="5">
    <source>
        <dbReference type="Proteomes" id="UP000014400"/>
    </source>
</evidence>
<dbReference type="Gene3D" id="3.30.450.20">
    <property type="entry name" value="PAS domain"/>
    <property type="match status" value="1"/>
</dbReference>
<sequence>MAVNTALQGILDALGEPRLLIRPDYSVAYANRAFRRRFGIEDFEGRRCHELVFHEFRPCSACGRICPMERAGLSGQPERTIERDFVPGGERFVELEAVPVPAPDGAAVYFMEQVLVRDDPQSVREREGIVMHSAAVQQTVAAIGRVAASDVPVLFCGPSGSGKSRYARLLHENSRRAVHAFIKIDCTTLNDERFENELLGRLNTVGSSRTGGLSASSGGTLYFDEVTALSMGMQRRLLTLLETGFVREAGSEHSVAVGWRVVCATSALNPAALVGAGQLRADLWLRLCVARIRVPALAERIEDIEELAQLILKRLPRAERTALKLSPEGLMVLRRRPWAGNIRELESVLERASLLSDSGEIGPDSLDDPLGGNGLQDVMPKWGETTDSVVSVDGKTRRELARALGISERTLYRRLRERRDSGNGELL</sequence>
<dbReference type="STRING" id="1203554.HMPREF1476_02378"/>
<dbReference type="PROSITE" id="PS00676">
    <property type="entry name" value="SIGMA54_INTERACT_2"/>
    <property type="match status" value="1"/>
</dbReference>
<dbReference type="PROSITE" id="PS50045">
    <property type="entry name" value="SIGMA54_INTERACT_4"/>
    <property type="match status" value="1"/>
</dbReference>
<keyword evidence="1" id="KW-0547">Nucleotide-binding</keyword>
<keyword evidence="5" id="KW-1185">Reference proteome</keyword>
<dbReference type="GO" id="GO:0006355">
    <property type="term" value="P:regulation of DNA-templated transcription"/>
    <property type="evidence" value="ECO:0007669"/>
    <property type="project" value="InterPro"/>
</dbReference>
<dbReference type="InterPro" id="IPR025943">
    <property type="entry name" value="Sigma_54_int_dom_ATP-bd_2"/>
</dbReference>
<dbReference type="InterPro" id="IPR027417">
    <property type="entry name" value="P-loop_NTPase"/>
</dbReference>
<dbReference type="SUPFAM" id="SSF52540">
    <property type="entry name" value="P-loop containing nucleoside triphosphate hydrolases"/>
    <property type="match status" value="1"/>
</dbReference>
<dbReference type="InterPro" id="IPR058031">
    <property type="entry name" value="AAA_lid_NorR"/>
</dbReference>
<dbReference type="Gene3D" id="3.40.50.300">
    <property type="entry name" value="P-loop containing nucleotide triphosphate hydrolases"/>
    <property type="match status" value="1"/>
</dbReference>
<dbReference type="SMART" id="SM00382">
    <property type="entry name" value="AAA"/>
    <property type="match status" value="1"/>
</dbReference>
<reference evidence="4 5" key="1">
    <citation type="submission" date="2013-04" db="EMBL/GenBank/DDBJ databases">
        <title>The Genome Sequence of Sutterella wadsworthensis HGA0223.</title>
        <authorList>
            <consortium name="The Broad Institute Genomics Platform"/>
            <person name="Earl A."/>
            <person name="Ward D."/>
            <person name="Feldgarden M."/>
            <person name="Gevers D."/>
            <person name="Schmidt T.M."/>
            <person name="Dover J."/>
            <person name="Dai D."/>
            <person name="Walker B."/>
            <person name="Young S."/>
            <person name="Zeng Q."/>
            <person name="Gargeya S."/>
            <person name="Fitzgerald M."/>
            <person name="Haas B."/>
            <person name="Abouelleil A."/>
            <person name="Allen A.W."/>
            <person name="Alvarado L."/>
            <person name="Arachchi H.M."/>
            <person name="Berlin A.M."/>
            <person name="Chapman S.B."/>
            <person name="Gainer-Dewar J."/>
            <person name="Goldberg J."/>
            <person name="Griggs A."/>
            <person name="Gujja S."/>
            <person name="Hansen M."/>
            <person name="Howarth C."/>
            <person name="Imamovic A."/>
            <person name="Ireland A."/>
            <person name="Larimer J."/>
            <person name="McCowan C."/>
            <person name="Murphy C."/>
            <person name="Pearson M."/>
            <person name="Poon T.W."/>
            <person name="Priest M."/>
            <person name="Roberts A."/>
            <person name="Saif S."/>
            <person name="Shea T."/>
            <person name="Sisk P."/>
            <person name="Sykes S."/>
            <person name="Wortman J."/>
            <person name="Nusbaum C."/>
            <person name="Birren B."/>
        </authorList>
    </citation>
    <scope>NUCLEOTIDE SEQUENCE [LARGE SCALE GENOMIC DNA]</scope>
    <source>
        <strain evidence="4 5">HGA0223</strain>
    </source>
</reference>
<feature type="domain" description="Sigma-54 factor interaction" evidence="3">
    <location>
        <begin position="129"/>
        <end position="354"/>
    </location>
</feature>
<organism evidence="4 5">
    <name type="scientific">Sutterella wadsworthensis HGA0223</name>
    <dbReference type="NCBI Taxonomy" id="1203554"/>
    <lineage>
        <taxon>Bacteria</taxon>
        <taxon>Pseudomonadati</taxon>
        <taxon>Pseudomonadota</taxon>
        <taxon>Betaproteobacteria</taxon>
        <taxon>Burkholderiales</taxon>
        <taxon>Sutterellaceae</taxon>
        <taxon>Sutterella</taxon>
    </lineage>
</organism>
<comment type="caution">
    <text evidence="4">The sequence shown here is derived from an EMBL/GenBank/DDBJ whole genome shotgun (WGS) entry which is preliminary data.</text>
</comment>